<evidence type="ECO:0000256" key="1">
    <source>
        <dbReference type="ARBA" id="ARBA00012513"/>
    </source>
</evidence>
<dbReference type="AlphaFoldDB" id="A0A067MBN1"/>
<organism evidence="8 9">
    <name type="scientific">Botryobasidium botryosum (strain FD-172 SS1)</name>
    <dbReference type="NCBI Taxonomy" id="930990"/>
    <lineage>
        <taxon>Eukaryota</taxon>
        <taxon>Fungi</taxon>
        <taxon>Dikarya</taxon>
        <taxon>Basidiomycota</taxon>
        <taxon>Agaricomycotina</taxon>
        <taxon>Agaricomycetes</taxon>
        <taxon>Cantharellales</taxon>
        <taxon>Botryobasidiaceae</taxon>
        <taxon>Botryobasidium</taxon>
    </lineage>
</organism>
<dbReference type="OrthoDB" id="10252171at2759"/>
<dbReference type="PANTHER" id="PTHR24348">
    <property type="entry name" value="SERINE/THREONINE-PROTEIN KINASE UNC-51-RELATED"/>
    <property type="match status" value="1"/>
</dbReference>
<evidence type="ECO:0000256" key="5">
    <source>
        <dbReference type="ARBA" id="ARBA00022840"/>
    </source>
</evidence>
<dbReference type="STRING" id="930990.A0A067MBN1"/>
<gene>
    <name evidence="8" type="ORF">BOTBODRAFT_424452</name>
</gene>
<dbReference type="Gene3D" id="1.10.510.10">
    <property type="entry name" value="Transferase(Phosphotransferase) domain 1"/>
    <property type="match status" value="1"/>
</dbReference>
<evidence type="ECO:0000256" key="4">
    <source>
        <dbReference type="ARBA" id="ARBA00022777"/>
    </source>
</evidence>
<dbReference type="Pfam" id="PF00069">
    <property type="entry name" value="Pkinase"/>
    <property type="match status" value="1"/>
</dbReference>
<evidence type="ECO:0000313" key="9">
    <source>
        <dbReference type="Proteomes" id="UP000027195"/>
    </source>
</evidence>
<dbReference type="InterPro" id="IPR008271">
    <property type="entry name" value="Ser/Thr_kinase_AS"/>
</dbReference>
<keyword evidence="3" id="KW-0547">Nucleotide-binding</keyword>
<dbReference type="EC" id="2.7.11.1" evidence="1"/>
<dbReference type="PROSITE" id="PS50011">
    <property type="entry name" value="PROTEIN_KINASE_DOM"/>
    <property type="match status" value="1"/>
</dbReference>
<dbReference type="GO" id="GO:0005829">
    <property type="term" value="C:cytosol"/>
    <property type="evidence" value="ECO:0007669"/>
    <property type="project" value="TreeGrafter"/>
</dbReference>
<dbReference type="GO" id="GO:0005524">
    <property type="term" value="F:ATP binding"/>
    <property type="evidence" value="ECO:0007669"/>
    <property type="project" value="UniProtKB-KW"/>
</dbReference>
<keyword evidence="4" id="KW-0418">Kinase</keyword>
<dbReference type="HOGENOM" id="CLU_1098343_0_0_1"/>
<dbReference type="InterPro" id="IPR045269">
    <property type="entry name" value="Atg1-like"/>
</dbReference>
<dbReference type="PANTHER" id="PTHR24348:SF22">
    <property type="entry name" value="NON-SPECIFIC SERINE_THREONINE PROTEIN KINASE"/>
    <property type="match status" value="1"/>
</dbReference>
<protein>
    <recommendedName>
        <fullName evidence="1">non-specific serine/threonine protein kinase</fullName>
        <ecNumber evidence="1">2.7.11.1</ecNumber>
    </recommendedName>
</protein>
<keyword evidence="2" id="KW-0808">Transferase</keyword>
<name>A0A067MBN1_BOTB1</name>
<dbReference type="InterPro" id="IPR000719">
    <property type="entry name" value="Prot_kinase_dom"/>
</dbReference>
<dbReference type="EMBL" id="KL198052">
    <property type="protein sequence ID" value="KDQ12105.1"/>
    <property type="molecule type" value="Genomic_DNA"/>
</dbReference>
<dbReference type="GO" id="GO:0005776">
    <property type="term" value="C:autophagosome"/>
    <property type="evidence" value="ECO:0007669"/>
    <property type="project" value="TreeGrafter"/>
</dbReference>
<reference evidence="9" key="1">
    <citation type="journal article" date="2014" name="Proc. Natl. Acad. Sci. U.S.A.">
        <title>Extensive sampling of basidiomycete genomes demonstrates inadequacy of the white-rot/brown-rot paradigm for wood decay fungi.</title>
        <authorList>
            <person name="Riley R."/>
            <person name="Salamov A.A."/>
            <person name="Brown D.W."/>
            <person name="Nagy L.G."/>
            <person name="Floudas D."/>
            <person name="Held B.W."/>
            <person name="Levasseur A."/>
            <person name="Lombard V."/>
            <person name="Morin E."/>
            <person name="Otillar R."/>
            <person name="Lindquist E.A."/>
            <person name="Sun H."/>
            <person name="LaButti K.M."/>
            <person name="Schmutz J."/>
            <person name="Jabbour D."/>
            <person name="Luo H."/>
            <person name="Baker S.E."/>
            <person name="Pisabarro A.G."/>
            <person name="Walton J.D."/>
            <person name="Blanchette R.A."/>
            <person name="Henrissat B."/>
            <person name="Martin F."/>
            <person name="Cullen D."/>
            <person name="Hibbett D.S."/>
            <person name="Grigoriev I.V."/>
        </authorList>
    </citation>
    <scope>NUCLEOTIDE SEQUENCE [LARGE SCALE GENOMIC DNA]</scope>
    <source>
        <strain evidence="9">FD-172 SS1</strain>
    </source>
</reference>
<dbReference type="GO" id="GO:0016020">
    <property type="term" value="C:membrane"/>
    <property type="evidence" value="ECO:0007669"/>
    <property type="project" value="TreeGrafter"/>
</dbReference>
<evidence type="ECO:0000256" key="6">
    <source>
        <dbReference type="SAM" id="MobiDB-lite"/>
    </source>
</evidence>
<proteinExistence type="predicted"/>
<evidence type="ECO:0000256" key="2">
    <source>
        <dbReference type="ARBA" id="ARBA00022679"/>
    </source>
</evidence>
<dbReference type="GO" id="GO:0000045">
    <property type="term" value="P:autophagosome assembly"/>
    <property type="evidence" value="ECO:0007669"/>
    <property type="project" value="TreeGrafter"/>
</dbReference>
<dbReference type="GO" id="GO:0010506">
    <property type="term" value="P:regulation of autophagy"/>
    <property type="evidence" value="ECO:0007669"/>
    <property type="project" value="InterPro"/>
</dbReference>
<dbReference type="GO" id="GO:0000407">
    <property type="term" value="C:phagophore assembly site"/>
    <property type="evidence" value="ECO:0007669"/>
    <property type="project" value="TreeGrafter"/>
</dbReference>
<dbReference type="SUPFAM" id="SSF56112">
    <property type="entry name" value="Protein kinase-like (PK-like)"/>
    <property type="match status" value="1"/>
</dbReference>
<keyword evidence="9" id="KW-1185">Reference proteome</keyword>
<feature type="domain" description="Protein kinase" evidence="7">
    <location>
        <begin position="1"/>
        <end position="207"/>
    </location>
</feature>
<evidence type="ECO:0000313" key="8">
    <source>
        <dbReference type="EMBL" id="KDQ12105.1"/>
    </source>
</evidence>
<accession>A0A067MBN1</accession>
<keyword evidence="5" id="KW-0067">ATP-binding</keyword>
<dbReference type="PROSITE" id="PS00108">
    <property type="entry name" value="PROTEIN_KINASE_ST"/>
    <property type="match status" value="1"/>
</dbReference>
<dbReference type="InterPro" id="IPR011009">
    <property type="entry name" value="Kinase-like_dom_sf"/>
</dbReference>
<sequence length="253" mass="28334">MHHLDYHPNIVYYKERYQEEGRVYYVLEFADGGSLWDLVSDRCKRGVRLAEEEVRGLSRQICIGLQYIHRSGIAHLDIKPENILLTRRGQVKIADFGHSKDALSNEGLTSFGVGSPGYRAPEIISRNDSHETYTVKADCYSTGVTILFLLLEGKVPFNDDDTLSDAVWRELERQNITLIGRDFISGLVQSNPSERMDMDDALEHPWISPTVPSITAENSSGAEDPSMDNLTANPNEEAAVDTFSLTPPTLSTE</sequence>
<evidence type="ECO:0000259" key="7">
    <source>
        <dbReference type="PROSITE" id="PS50011"/>
    </source>
</evidence>
<evidence type="ECO:0000256" key="3">
    <source>
        <dbReference type="ARBA" id="ARBA00022741"/>
    </source>
</evidence>
<feature type="compositionally biased region" description="Polar residues" evidence="6">
    <location>
        <begin position="243"/>
        <end position="253"/>
    </location>
</feature>
<dbReference type="InParanoid" id="A0A067MBN1"/>
<dbReference type="SMART" id="SM00220">
    <property type="entry name" value="S_TKc"/>
    <property type="match status" value="1"/>
</dbReference>
<feature type="region of interest" description="Disordered" evidence="6">
    <location>
        <begin position="213"/>
        <end position="253"/>
    </location>
</feature>
<dbReference type="Proteomes" id="UP000027195">
    <property type="component" value="Unassembled WGS sequence"/>
</dbReference>
<dbReference type="GO" id="GO:0004674">
    <property type="term" value="F:protein serine/threonine kinase activity"/>
    <property type="evidence" value="ECO:0007669"/>
    <property type="project" value="UniProtKB-EC"/>
</dbReference>